<accession>W9VXP1</accession>
<comment type="caution">
    <text evidence="2">The sequence shown here is derived from an EMBL/GenBank/DDBJ whole genome shotgun (WGS) entry which is preliminary data.</text>
</comment>
<protein>
    <recommendedName>
        <fullName evidence="4">Transcription factor domain-containing protein</fullName>
    </recommendedName>
</protein>
<organism evidence="2 3">
    <name type="scientific">Cladophialophora yegresii CBS 114405</name>
    <dbReference type="NCBI Taxonomy" id="1182544"/>
    <lineage>
        <taxon>Eukaryota</taxon>
        <taxon>Fungi</taxon>
        <taxon>Dikarya</taxon>
        <taxon>Ascomycota</taxon>
        <taxon>Pezizomycotina</taxon>
        <taxon>Eurotiomycetes</taxon>
        <taxon>Chaetothyriomycetidae</taxon>
        <taxon>Chaetothyriales</taxon>
        <taxon>Herpotrichiellaceae</taxon>
        <taxon>Cladophialophora</taxon>
    </lineage>
</organism>
<dbReference type="OrthoDB" id="5429770at2759"/>
<evidence type="ECO:0000313" key="2">
    <source>
        <dbReference type="EMBL" id="EXJ56996.1"/>
    </source>
</evidence>
<keyword evidence="3" id="KW-1185">Reference proteome</keyword>
<name>W9VXP1_9EURO</name>
<evidence type="ECO:0000256" key="1">
    <source>
        <dbReference type="SAM" id="MobiDB-lite"/>
    </source>
</evidence>
<dbReference type="STRING" id="1182544.W9VXP1"/>
<evidence type="ECO:0008006" key="4">
    <source>
        <dbReference type="Google" id="ProtNLM"/>
    </source>
</evidence>
<dbReference type="HOGENOM" id="CLU_021599_8_1_1"/>
<dbReference type="AlphaFoldDB" id="W9VXP1"/>
<dbReference type="GeneID" id="19181915"/>
<dbReference type="InterPro" id="IPR053178">
    <property type="entry name" value="Osmoadaptation_assoc"/>
</dbReference>
<dbReference type="Proteomes" id="UP000019473">
    <property type="component" value="Unassembled WGS sequence"/>
</dbReference>
<dbReference type="VEuPathDB" id="FungiDB:A1O7_07340"/>
<dbReference type="PANTHER" id="PTHR38111">
    <property type="entry name" value="ZN(2)-C6 FUNGAL-TYPE DOMAIN-CONTAINING PROTEIN-RELATED"/>
    <property type="match status" value="1"/>
</dbReference>
<evidence type="ECO:0000313" key="3">
    <source>
        <dbReference type="Proteomes" id="UP000019473"/>
    </source>
</evidence>
<gene>
    <name evidence="2" type="ORF">A1O7_07340</name>
</gene>
<dbReference type="EMBL" id="AMGW01000005">
    <property type="protein sequence ID" value="EXJ56996.1"/>
    <property type="molecule type" value="Genomic_DNA"/>
</dbReference>
<sequence length="424" mass="46964">MEHGGLTQKMQLVRTRSGTPSSQRHSPLSLVVTPSTTDQNKLASALVAALNTGPRGYQLQCLGNFICSVPSRIGHNPALDAAVSCVLQAHSDLVRGATEIPQSAPAPLNGRHPLPSSEYMGALRILQEVIEHPVLGFSSETVCATILMTHYEMMVTERRGSQYLAHAGAATKLIVLRGPQNMSSIFEQELWRTQRGHMILQAFLRQEDCVLLSDGWRDFHLDVTRNLASSLVDRLVQIFSALPSLVKQVRDIPAATTSIDQVIQYGEDLNQKLALLSAEAQQSSSNTLLVFKPATSRSDDGTFPSVLNFQSTDGAIFHTWYWAVTIIVEVCIMNIYHRHDEFPRRTSLTANAAARKICMSYEYAVTLKPLGAQFLQLPLICAHFVGDDEMKEWIVRKLNLLVAELHIRYTSEYVQTQGDAILGI</sequence>
<dbReference type="RefSeq" id="XP_007759530.1">
    <property type="nucleotide sequence ID" value="XM_007761340.1"/>
</dbReference>
<proteinExistence type="predicted"/>
<feature type="region of interest" description="Disordered" evidence="1">
    <location>
        <begin position="1"/>
        <end position="30"/>
    </location>
</feature>
<reference evidence="2 3" key="1">
    <citation type="submission" date="2013-03" db="EMBL/GenBank/DDBJ databases">
        <title>The Genome Sequence of Cladophialophora yegresii CBS 114405.</title>
        <authorList>
            <consortium name="The Broad Institute Genomics Platform"/>
            <person name="Cuomo C."/>
            <person name="de Hoog S."/>
            <person name="Gorbushina A."/>
            <person name="Walker B."/>
            <person name="Young S.K."/>
            <person name="Zeng Q."/>
            <person name="Gargeya S."/>
            <person name="Fitzgerald M."/>
            <person name="Haas B."/>
            <person name="Abouelleil A."/>
            <person name="Allen A.W."/>
            <person name="Alvarado L."/>
            <person name="Arachchi H.M."/>
            <person name="Berlin A.M."/>
            <person name="Chapman S.B."/>
            <person name="Gainer-Dewar J."/>
            <person name="Goldberg J."/>
            <person name="Griggs A."/>
            <person name="Gujja S."/>
            <person name="Hansen M."/>
            <person name="Howarth C."/>
            <person name="Imamovic A."/>
            <person name="Ireland A."/>
            <person name="Larimer J."/>
            <person name="McCowan C."/>
            <person name="Murphy C."/>
            <person name="Pearson M."/>
            <person name="Poon T.W."/>
            <person name="Priest M."/>
            <person name="Roberts A."/>
            <person name="Saif S."/>
            <person name="Shea T."/>
            <person name="Sisk P."/>
            <person name="Sykes S."/>
            <person name="Wortman J."/>
            <person name="Nusbaum C."/>
            <person name="Birren B."/>
        </authorList>
    </citation>
    <scope>NUCLEOTIDE SEQUENCE [LARGE SCALE GENOMIC DNA]</scope>
    <source>
        <strain evidence="2 3">CBS 114405</strain>
    </source>
</reference>
<feature type="compositionally biased region" description="Polar residues" evidence="1">
    <location>
        <begin position="8"/>
        <end position="30"/>
    </location>
</feature>